<evidence type="ECO:0000313" key="3">
    <source>
        <dbReference type="EMBL" id="MBB5063895.1"/>
    </source>
</evidence>
<keyword evidence="2" id="KW-1133">Transmembrane helix</keyword>
<reference evidence="3 4" key="1">
    <citation type="submission" date="2020-08" db="EMBL/GenBank/DDBJ databases">
        <title>Genomic Encyclopedia of Type Strains, Phase IV (KMG-V): Genome sequencing to study the core and pangenomes of soil and plant-associated prokaryotes.</title>
        <authorList>
            <person name="Whitman W."/>
        </authorList>
    </citation>
    <scope>NUCLEOTIDE SEQUENCE [LARGE SCALE GENOMIC DNA]</scope>
    <source>
        <strain evidence="3 4">X5P3</strain>
    </source>
</reference>
<feature type="compositionally biased region" description="Polar residues" evidence="1">
    <location>
        <begin position="14"/>
        <end position="36"/>
    </location>
</feature>
<evidence type="ECO:0000313" key="4">
    <source>
        <dbReference type="Proteomes" id="UP000584867"/>
    </source>
</evidence>
<dbReference type="Proteomes" id="UP000584867">
    <property type="component" value="Unassembled WGS sequence"/>
</dbReference>
<feature type="compositionally biased region" description="Pro residues" evidence="1">
    <location>
        <begin position="1"/>
        <end position="13"/>
    </location>
</feature>
<evidence type="ECO:0000256" key="2">
    <source>
        <dbReference type="SAM" id="Phobius"/>
    </source>
</evidence>
<comment type="caution">
    <text evidence="3">The sequence shown here is derived from an EMBL/GenBank/DDBJ whole genome shotgun (WGS) entry which is preliminary data.</text>
</comment>
<dbReference type="Pfam" id="PF13103">
    <property type="entry name" value="TonB_2"/>
    <property type="match status" value="1"/>
</dbReference>
<feature type="compositionally biased region" description="Polar residues" evidence="1">
    <location>
        <begin position="218"/>
        <end position="229"/>
    </location>
</feature>
<feature type="region of interest" description="Disordered" evidence="1">
    <location>
        <begin position="133"/>
        <end position="252"/>
    </location>
</feature>
<dbReference type="PRINTS" id="PR01217">
    <property type="entry name" value="PRICHEXTENSN"/>
</dbReference>
<name>A0A7W7ZPS2_9BACT</name>
<dbReference type="RefSeq" id="WP_184255407.1">
    <property type="nucleotide sequence ID" value="NZ_JACHIO010000008.1"/>
</dbReference>
<feature type="region of interest" description="Disordered" evidence="1">
    <location>
        <begin position="1"/>
        <end position="50"/>
    </location>
</feature>
<dbReference type="SUPFAM" id="SSF74653">
    <property type="entry name" value="TolA/TonB C-terminal domain"/>
    <property type="match status" value="1"/>
</dbReference>
<protein>
    <submittedName>
        <fullName evidence="3">Outer membrane biosynthesis protein TonB</fullName>
    </submittedName>
</protein>
<evidence type="ECO:0000256" key="1">
    <source>
        <dbReference type="SAM" id="MobiDB-lite"/>
    </source>
</evidence>
<accession>A0A7W7ZPS2</accession>
<keyword evidence="2" id="KW-0472">Membrane</keyword>
<organism evidence="3 4">
    <name type="scientific">Granulicella mallensis</name>
    <dbReference type="NCBI Taxonomy" id="940614"/>
    <lineage>
        <taxon>Bacteria</taxon>
        <taxon>Pseudomonadati</taxon>
        <taxon>Acidobacteriota</taxon>
        <taxon>Terriglobia</taxon>
        <taxon>Terriglobales</taxon>
        <taxon>Acidobacteriaceae</taxon>
        <taxon>Granulicella</taxon>
    </lineage>
</organism>
<keyword evidence="2" id="KW-0812">Transmembrane</keyword>
<sequence length="369" mass="40324">MPPTQSPIEPGQPTPEQDSPESQTSTPVPTPDSSAPLSFVPHDPSGQVPVKPIRIRTNRYGELEEHELVRLLDSIEDERARGRFRESIYISVFIWLVVAWVVFYGPRYLWHAPVLVSPTDVLKNRELTQLNLPVLTSRAPSPKPAPKPRSVDNRTLEHLRTMAREAPPKPPTPAPAPMPTAPTPINPAPTTPIPATPQPQPRTPAPALADAPTPQPSSRPDFNTNSGTAGDNIRNAERGAANAGGGGGFARSPSKADNFGGVEVLSDTHGVNISEYLRHLKDDIYRNWIPLLPEETQPPLSKSGETYIRFTILPDGRIGAMHLEGSTHDDAINKAAWGSIISEGQFPPLPKGLPNLELRFLYLVNEPQR</sequence>
<dbReference type="EMBL" id="JACHIO010000008">
    <property type="protein sequence ID" value="MBB5063895.1"/>
    <property type="molecule type" value="Genomic_DNA"/>
</dbReference>
<feature type="transmembrane region" description="Helical" evidence="2">
    <location>
        <begin position="88"/>
        <end position="110"/>
    </location>
</feature>
<gene>
    <name evidence="3" type="ORF">HDF15_002243</name>
</gene>
<feature type="compositionally biased region" description="Pro residues" evidence="1">
    <location>
        <begin position="168"/>
        <end position="204"/>
    </location>
</feature>
<feature type="compositionally biased region" description="Basic and acidic residues" evidence="1">
    <location>
        <begin position="149"/>
        <end position="167"/>
    </location>
</feature>
<proteinExistence type="predicted"/>
<dbReference type="Gene3D" id="3.30.1150.10">
    <property type="match status" value="1"/>
</dbReference>
<dbReference type="AlphaFoldDB" id="A0A7W7ZPS2"/>